<dbReference type="InterPro" id="IPR006533">
    <property type="entry name" value="T6SS_Vgr_RhsGE"/>
</dbReference>
<reference evidence="6" key="1">
    <citation type="submission" date="2022-03" db="EMBL/GenBank/DDBJ databases">
        <title>Proposal of a novel genus Dryocolo and two novel species.</title>
        <authorList>
            <person name="Maddock D.W."/>
            <person name="Brady C.L."/>
            <person name="Denman S."/>
            <person name="Arnold D."/>
        </authorList>
    </citation>
    <scope>NUCLEOTIDE SEQUENCE</scope>
    <source>
        <strain evidence="6">H6W4</strain>
    </source>
</reference>
<gene>
    <name evidence="6" type="primary">vgrG</name>
    <name evidence="6" type="ORF">MUA00_12810</name>
</gene>
<dbReference type="SUPFAM" id="SSF69279">
    <property type="entry name" value="Phage tail proteins"/>
    <property type="match status" value="2"/>
</dbReference>
<dbReference type="Gene3D" id="2.40.50.230">
    <property type="entry name" value="Gp5 N-terminal domain"/>
    <property type="match status" value="1"/>
</dbReference>
<dbReference type="AlphaFoldDB" id="A0A9X2W7M1"/>
<dbReference type="Pfam" id="PF05954">
    <property type="entry name" value="Phage_GPD"/>
    <property type="match status" value="1"/>
</dbReference>
<feature type="domain" description="Putative type VI secretion system Rhs element associated Vgr" evidence="5">
    <location>
        <begin position="480"/>
        <end position="578"/>
    </location>
</feature>
<dbReference type="SUPFAM" id="SSF69255">
    <property type="entry name" value="gp5 N-terminal domain-like"/>
    <property type="match status" value="1"/>
</dbReference>
<evidence type="ECO:0000256" key="2">
    <source>
        <dbReference type="SAM" id="Coils"/>
    </source>
</evidence>
<keyword evidence="7" id="KW-1185">Reference proteome</keyword>
<feature type="domain" description="DUF2345" evidence="4">
    <location>
        <begin position="607"/>
        <end position="743"/>
    </location>
</feature>
<name>A0A9X2W7M1_9ENTR</name>
<dbReference type="InterPro" id="IPR018769">
    <property type="entry name" value="VgrG2_DUF2345"/>
</dbReference>
<dbReference type="Gene3D" id="3.55.50.10">
    <property type="entry name" value="Baseplate protein-like domains"/>
    <property type="match status" value="1"/>
</dbReference>
<evidence type="ECO:0000313" key="6">
    <source>
        <dbReference type="EMBL" id="MCT4702668.1"/>
    </source>
</evidence>
<evidence type="ECO:0000313" key="7">
    <source>
        <dbReference type="Proteomes" id="UP001150641"/>
    </source>
</evidence>
<dbReference type="NCBIfam" id="TIGR03361">
    <property type="entry name" value="VI_Rhs_Vgr"/>
    <property type="match status" value="1"/>
</dbReference>
<dbReference type="InterPro" id="IPR028244">
    <property type="entry name" value="T6SS_Rhs_Vgr_dom"/>
</dbReference>
<sequence>MDTTLDNWPALFDGQARYTLEINDSRLKPDVLNFRGREALNAPFRWDIEFTTAQQGITRQDVMLKYATLSMRSGRVVQGIITGFRYLKETADQTHFAVTLSSRLELLSHTRRCAVHQNVSVPELVEQVLRVHGFEGADFEFRLERTYPVRELITQWRETDLQFIQRILAEDGIWFRTGVNTTTGLDTVTFADSQQQYQFHVQLPYREPSALYDGAVEAAWDARVWHNTVTGSVATRDYNYRTASTPMDTKVSVRNEAATTGEHYRYAASYREAGDDTTSEPETESGAFYARIHHEHALNQAIRLQLFSNASHLTPGMMLETGDSDVPELKEGMVITLATFQAARDTRLHVSVWGMPYSEQFCFRPEPAPRPLIAGTLTARVESDEKNAPYAHLDEQGRYRVKLDFSREDAEQGYNYLWVRQAKPYAGETYGWHTPLIDGTEVGIAFDGGDPDRPYIAHAFHDSEHPDVVTRDNRSQNILRTAGRNELRMEDQRQAEHIALNTPSGATALNQGHIVDTENEPRGTGFELRTDEYGVIRVAKGLLVTADGKVHGEGDVLDMDVALQEIEAVRAQIEGLARATRQAKALEADIASQQAMFSTRLKTLNEMIHFTAPEGMAFTSGQHLQLAAVKNVALNAGGDISVGAGGHITGLAGDSVGMFAQHGKLSLISAQGPVQFQAQNGVMHLSAEQKLTLISAKEMLLAGKKRIRLVGGGSSLLIEQGQIKYETAGTYTRKARRLDTEGGASQTPDVPWLADPLKDRNNAAMQYLYHDDAPVVGAPFTATLADGSVRTGNLDGAGYLHLDDVPDGPLTVELGPDARNYLRKNKTDNQQFVGSSVTESDIDVLIAKHCGGVE</sequence>
<evidence type="ECO:0000259" key="3">
    <source>
        <dbReference type="Pfam" id="PF04717"/>
    </source>
</evidence>
<organism evidence="6 7">
    <name type="scientific">Dryocola boscaweniae</name>
    <dbReference type="NCBI Taxonomy" id="2925397"/>
    <lineage>
        <taxon>Bacteria</taxon>
        <taxon>Pseudomonadati</taxon>
        <taxon>Pseudomonadota</taxon>
        <taxon>Gammaproteobacteria</taxon>
        <taxon>Enterobacterales</taxon>
        <taxon>Enterobacteriaceae</taxon>
        <taxon>Dryocola</taxon>
    </lineage>
</organism>
<evidence type="ECO:0000259" key="4">
    <source>
        <dbReference type="Pfam" id="PF10106"/>
    </source>
</evidence>
<proteinExistence type="inferred from homology"/>
<feature type="coiled-coil region" evidence="2">
    <location>
        <begin position="559"/>
        <end position="596"/>
    </location>
</feature>
<dbReference type="RefSeq" id="WP_271123433.1">
    <property type="nucleotide sequence ID" value="NZ_JALHAN010000066.1"/>
</dbReference>
<feature type="domain" description="Gp5/Type VI secretion system Vgr protein OB-fold" evidence="3">
    <location>
        <begin position="394"/>
        <end position="459"/>
    </location>
</feature>
<dbReference type="Pfam" id="PF10106">
    <property type="entry name" value="DUF2345"/>
    <property type="match status" value="1"/>
</dbReference>
<evidence type="ECO:0000256" key="1">
    <source>
        <dbReference type="ARBA" id="ARBA00005558"/>
    </source>
</evidence>
<dbReference type="Pfam" id="PF04717">
    <property type="entry name" value="Phage_base_V"/>
    <property type="match status" value="1"/>
</dbReference>
<dbReference type="InterPro" id="IPR017847">
    <property type="entry name" value="T6SS_RhsGE_Vgr_subset"/>
</dbReference>
<dbReference type="EMBL" id="JALHAP010000079">
    <property type="protein sequence ID" value="MCT4702668.1"/>
    <property type="molecule type" value="Genomic_DNA"/>
</dbReference>
<dbReference type="Gene3D" id="2.30.110.50">
    <property type="match status" value="1"/>
</dbReference>
<dbReference type="InterPro" id="IPR037026">
    <property type="entry name" value="Vgr_OB-fold_dom_sf"/>
</dbReference>
<dbReference type="NCBIfam" id="TIGR01646">
    <property type="entry name" value="vgr_GE"/>
    <property type="match status" value="1"/>
</dbReference>
<protein>
    <submittedName>
        <fullName evidence="6">Type VI secretion system tip protein VgrG</fullName>
    </submittedName>
</protein>
<dbReference type="Gene3D" id="4.10.220.110">
    <property type="match status" value="1"/>
</dbReference>
<accession>A0A9X2W7M1</accession>
<dbReference type="Pfam" id="PF13296">
    <property type="entry name" value="T6SS_Vgr"/>
    <property type="match status" value="1"/>
</dbReference>
<dbReference type="InterPro" id="IPR006531">
    <property type="entry name" value="Gp5/Vgr_OB"/>
</dbReference>
<evidence type="ECO:0000259" key="5">
    <source>
        <dbReference type="Pfam" id="PF13296"/>
    </source>
</evidence>
<comment type="caution">
    <text evidence="6">The sequence shown here is derived from an EMBL/GenBank/DDBJ whole genome shotgun (WGS) entry which is preliminary data.</text>
</comment>
<keyword evidence="2" id="KW-0175">Coiled coil</keyword>
<dbReference type="Proteomes" id="UP001150641">
    <property type="component" value="Unassembled WGS sequence"/>
</dbReference>
<comment type="similarity">
    <text evidence="1">Belongs to the VgrG protein family.</text>
</comment>